<evidence type="ECO:0000259" key="3">
    <source>
        <dbReference type="Pfam" id="PF20209"/>
    </source>
</evidence>
<dbReference type="Pfam" id="PF20209">
    <property type="entry name" value="DUF6570"/>
    <property type="match status" value="1"/>
</dbReference>
<feature type="domain" description="DUF6570" evidence="3">
    <location>
        <begin position="22"/>
        <end position="162"/>
    </location>
</feature>
<name>A0A4R0R4U1_9APHY</name>
<evidence type="ECO:0000313" key="5">
    <source>
        <dbReference type="Proteomes" id="UP000292702"/>
    </source>
</evidence>
<dbReference type="Proteomes" id="UP000292702">
    <property type="component" value="Unassembled WGS sequence"/>
</dbReference>
<comment type="caution">
    <text evidence="4">The sequence shown here is derived from an EMBL/GenBank/DDBJ whole genome shotgun (WGS) entry which is preliminary data.</text>
</comment>
<protein>
    <recommendedName>
        <fullName evidence="3">DUF6570 domain-containing protein</fullName>
    </recommendedName>
</protein>
<dbReference type="InterPro" id="IPR046700">
    <property type="entry name" value="DUF6570"/>
</dbReference>
<sequence>FLQTRFLILLVFTECHNCLRRNVVPPLSLANRNYLGPVPPELEDLTFIEEAMIALCRAKSCIVQLSDVSGNGLPNKQRGMKGNIIIYPQHPERLATVLPPTIDEVVAPICVIFVGSSPPTAEWLLKKAKPLTVRRDKIRAALLWLKQHNPLYHSFTIDEARIATLPEHGVLPFHIQTTSVSSAQEAATSRYDNPHPSDAQSSTATSLEPEVAAPENSDQALSSDEETPFHNVAVCDVDGHESPAMLRSAALRHVKNGGAYVELPHDSDAVNEFNNPSLFPSIYPTLFPYGTGGFEDTLRVSALSFKRH</sequence>
<gene>
    <name evidence="4" type="ORF">EIP91_011575</name>
</gene>
<feature type="signal peptide" evidence="2">
    <location>
        <begin position="1"/>
        <end position="20"/>
    </location>
</feature>
<dbReference type="AlphaFoldDB" id="A0A4R0R4U1"/>
<keyword evidence="2" id="KW-0732">Signal</keyword>
<feature type="non-terminal residue" evidence="4">
    <location>
        <position position="308"/>
    </location>
</feature>
<evidence type="ECO:0000256" key="2">
    <source>
        <dbReference type="SAM" id="SignalP"/>
    </source>
</evidence>
<evidence type="ECO:0000313" key="4">
    <source>
        <dbReference type="EMBL" id="TCD59755.1"/>
    </source>
</evidence>
<feature type="non-terminal residue" evidence="4">
    <location>
        <position position="1"/>
    </location>
</feature>
<proteinExistence type="predicted"/>
<keyword evidence="5" id="KW-1185">Reference proteome</keyword>
<reference evidence="4 5" key="1">
    <citation type="submission" date="2018-11" db="EMBL/GenBank/DDBJ databases">
        <title>Genome assembly of Steccherinum ochraceum LE-BIN_3174, the white-rot fungus of the Steccherinaceae family (The Residual Polyporoid clade, Polyporales, Basidiomycota).</title>
        <authorList>
            <person name="Fedorova T.V."/>
            <person name="Glazunova O.A."/>
            <person name="Landesman E.O."/>
            <person name="Moiseenko K.V."/>
            <person name="Psurtseva N.V."/>
            <person name="Savinova O.S."/>
            <person name="Shakhova N.V."/>
            <person name="Tyazhelova T.V."/>
            <person name="Vasina D.V."/>
        </authorList>
    </citation>
    <scope>NUCLEOTIDE SEQUENCE [LARGE SCALE GENOMIC DNA]</scope>
    <source>
        <strain evidence="4 5">LE-BIN_3174</strain>
    </source>
</reference>
<accession>A0A4R0R4U1</accession>
<evidence type="ECO:0000256" key="1">
    <source>
        <dbReference type="SAM" id="MobiDB-lite"/>
    </source>
</evidence>
<organism evidence="4 5">
    <name type="scientific">Steccherinum ochraceum</name>
    <dbReference type="NCBI Taxonomy" id="92696"/>
    <lineage>
        <taxon>Eukaryota</taxon>
        <taxon>Fungi</taxon>
        <taxon>Dikarya</taxon>
        <taxon>Basidiomycota</taxon>
        <taxon>Agaricomycotina</taxon>
        <taxon>Agaricomycetes</taxon>
        <taxon>Polyporales</taxon>
        <taxon>Steccherinaceae</taxon>
        <taxon>Steccherinum</taxon>
    </lineage>
</organism>
<feature type="chain" id="PRO_5020772612" description="DUF6570 domain-containing protein" evidence="2">
    <location>
        <begin position="21"/>
        <end position="308"/>
    </location>
</feature>
<dbReference type="OrthoDB" id="2748854at2759"/>
<dbReference type="STRING" id="92696.A0A4R0R4U1"/>
<feature type="region of interest" description="Disordered" evidence="1">
    <location>
        <begin position="184"/>
        <end position="225"/>
    </location>
</feature>
<dbReference type="EMBL" id="RWJN01000765">
    <property type="protein sequence ID" value="TCD59755.1"/>
    <property type="molecule type" value="Genomic_DNA"/>
</dbReference>